<dbReference type="Proteomes" id="UP001621964">
    <property type="component" value="Unassembled WGS sequence"/>
</dbReference>
<sequence>MKSQDILLLLKIFSLSYYEKIDLANKKMAKPEFFTDQQKKQYYLNIIYKNKELKYNKYYLNKYYGEIENLYSKIDFDSLFDENKYSLLSLEKSTGISKSQISLSLKRCIDLKLLLIRDKIPYVNTQELLNVVIPALRFFFPIKKIGNVRGIPISYSSPFLYENIVSGRKLPMVWEDANGTVVGDAIEPLYKTVPYAAVKDPLLYELLVLVDSIRLNAPREKQVAFEQLKDIFMGK</sequence>
<comment type="caution">
    <text evidence="1">The sequence shown here is derived from an EMBL/GenBank/DDBJ whole genome shotgun (WGS) entry which is preliminary data.</text>
</comment>
<accession>A0ABW8Q0Z6</accession>
<gene>
    <name evidence="1" type="ORF">ACI43T_01715</name>
</gene>
<evidence type="ECO:0000313" key="1">
    <source>
        <dbReference type="EMBL" id="MFK7641220.1"/>
    </source>
</evidence>
<dbReference type="EMBL" id="JBJGEB010000001">
    <property type="protein sequence ID" value="MFK7641220.1"/>
    <property type="molecule type" value="Genomic_DNA"/>
</dbReference>
<keyword evidence="2" id="KW-1185">Reference proteome</keyword>
<name>A0ABW8Q0Z6_9NEIS</name>
<evidence type="ECO:0000313" key="2">
    <source>
        <dbReference type="Proteomes" id="UP001621964"/>
    </source>
</evidence>
<proteinExistence type="predicted"/>
<organism evidence="1 2">
    <name type="scientific">Neisseria oralis</name>
    <dbReference type="NCBI Taxonomy" id="1107316"/>
    <lineage>
        <taxon>Bacteria</taxon>
        <taxon>Pseudomonadati</taxon>
        <taxon>Pseudomonadota</taxon>
        <taxon>Betaproteobacteria</taxon>
        <taxon>Neisseriales</taxon>
        <taxon>Neisseriaceae</taxon>
        <taxon>Neisseria</taxon>
    </lineage>
</organism>
<protein>
    <recommendedName>
        <fullName evidence="3">MarR family transcriptional regulator</fullName>
    </recommendedName>
</protein>
<dbReference type="RefSeq" id="WP_405385356.1">
    <property type="nucleotide sequence ID" value="NZ_JBJGEB010000001.1"/>
</dbReference>
<evidence type="ECO:0008006" key="3">
    <source>
        <dbReference type="Google" id="ProtNLM"/>
    </source>
</evidence>
<reference evidence="1 2" key="1">
    <citation type="submission" date="2024-11" db="EMBL/GenBank/DDBJ databases">
        <authorList>
            <person name="Mikucki A.G."/>
            <person name="Kahler C.M."/>
        </authorList>
    </citation>
    <scope>NUCLEOTIDE SEQUENCE [LARGE SCALE GENOMIC DNA]</scope>
    <source>
        <strain evidence="1 2">EXNM717</strain>
    </source>
</reference>